<feature type="region of interest" description="Disordered" evidence="2">
    <location>
        <begin position="1"/>
        <end position="24"/>
    </location>
</feature>
<feature type="domain" description="CCHC-type" evidence="3">
    <location>
        <begin position="833"/>
        <end position="846"/>
    </location>
</feature>
<dbReference type="Pfam" id="PF00078">
    <property type="entry name" value="RVT_1"/>
    <property type="match status" value="1"/>
</dbReference>
<dbReference type="Proteomes" id="UP001314205">
    <property type="component" value="Unassembled WGS sequence"/>
</dbReference>
<dbReference type="InterPro" id="IPR043502">
    <property type="entry name" value="DNA/RNA_pol_sf"/>
</dbReference>
<feature type="region of interest" description="Disordered" evidence="2">
    <location>
        <begin position="252"/>
        <end position="346"/>
    </location>
</feature>
<gene>
    <name evidence="5" type="ORF">PARMNEM_LOCUS5355</name>
</gene>
<keyword evidence="1" id="KW-0862">Zinc</keyword>
<dbReference type="InterPro" id="IPR001878">
    <property type="entry name" value="Znf_CCHC"/>
</dbReference>
<feature type="compositionally biased region" description="Polar residues" evidence="2">
    <location>
        <begin position="895"/>
        <end position="904"/>
    </location>
</feature>
<feature type="region of interest" description="Disordered" evidence="2">
    <location>
        <begin position="471"/>
        <end position="501"/>
    </location>
</feature>
<feature type="compositionally biased region" description="Basic residues" evidence="2">
    <location>
        <begin position="590"/>
        <end position="600"/>
    </location>
</feature>
<dbReference type="InterPro" id="IPR000477">
    <property type="entry name" value="RT_dom"/>
</dbReference>
<evidence type="ECO:0008006" key="7">
    <source>
        <dbReference type="Google" id="ProtNLM"/>
    </source>
</evidence>
<dbReference type="GO" id="GO:0008270">
    <property type="term" value="F:zinc ion binding"/>
    <property type="evidence" value="ECO:0007669"/>
    <property type="project" value="UniProtKB-KW"/>
</dbReference>
<sequence>MASPSATDSPEEESTDVPEVTQTETRAAVSRLRAKNTAPGPDGVPGRALVLALKELEPQLKGLFTACLEQGQFPSVWKEGRLVLLRKEGRPADSPSAYRPIVLLDEAGKLLERIIADRLVSHLCREGPDLDENQFGFRRGRSTIDAITRVRALAEETVSRGGVVLAVSLDISNAFNTLPWSCIREALNYHRVPPYLRRTIGAYLEERCVTYWGRDGAGRRVMSCGVPQGSVLGPLLWNIGYDWVLREVEKEAVSDTGSGGNRSRGTSSARKRPVCRSSEEEGLPAPKLPTSGRGRQASRGASASQPRRDKHGRFVCSNTSAASEADSDMGFTTEDPGDGGESCASLGSSKAELNAAKREQRKAVAADEVSEMARRARERRAALAAEGGEPSAVALSQLALDGVDLVLKVATKSGSLKGTFTRGLKEAAADIREAVGILLNRTASDEVAKLQEENSRLRNDLEDLRRQVAALSEEQQRRTSTDAAPVVAPTPAPQPASPRTDEEVERIVRICMLQCGSMVNARLEAISRRLPAEILRPPLAADTRRTEEPPRLAPQKGKPAEGNKKPAEGAPPSNQPTTAGSKGETWAKVVGRKKARKAAKKAAAAACAPGGTTKTAPKPAQRTAKGGRKRPAVHVPRSSAVTITLQPGAVERGVTYQSVIAEAKAKIKLSDLGLQSVTLRQAATGARLFEVAGTVSGSAEKADALAAKMREVLNPEDVRVSRPMKTAEVRIAGLDDSVTSEEVVAAVARSGECPPDKVRAGDIRTDATGLGAVWVRCPVASAKKIADSGRLLVGWVAARTKLLQPRALQCFRCLEKGHVRAKCTAEVDRSDLCYRCGQPGHKAALCTAALNCSLCSAAGRPAEHRVGGGACGAPASKKKKKEKKRSTKPAGLTSLPPQASSSAADSRPRTVAEGMECQ</sequence>
<evidence type="ECO:0000259" key="4">
    <source>
        <dbReference type="PROSITE" id="PS50878"/>
    </source>
</evidence>
<feature type="region of interest" description="Disordered" evidence="2">
    <location>
        <begin position="537"/>
        <end position="635"/>
    </location>
</feature>
<dbReference type="GO" id="GO:0003676">
    <property type="term" value="F:nucleic acid binding"/>
    <property type="evidence" value="ECO:0007669"/>
    <property type="project" value="InterPro"/>
</dbReference>
<evidence type="ECO:0000259" key="3">
    <source>
        <dbReference type="PROSITE" id="PS50158"/>
    </source>
</evidence>
<dbReference type="Pfam" id="PF00098">
    <property type="entry name" value="zf-CCHC"/>
    <property type="match status" value="1"/>
</dbReference>
<keyword evidence="6" id="KW-1185">Reference proteome</keyword>
<feature type="region of interest" description="Disordered" evidence="2">
    <location>
        <begin position="863"/>
        <end position="918"/>
    </location>
</feature>
<dbReference type="AlphaFoldDB" id="A0AAV1KLT8"/>
<evidence type="ECO:0000313" key="6">
    <source>
        <dbReference type="Proteomes" id="UP001314205"/>
    </source>
</evidence>
<dbReference type="SMART" id="SM00343">
    <property type="entry name" value="ZnF_C2HC"/>
    <property type="match status" value="2"/>
</dbReference>
<dbReference type="SUPFAM" id="SSF57756">
    <property type="entry name" value="Retrovirus zinc finger-like domains"/>
    <property type="match status" value="1"/>
</dbReference>
<feature type="compositionally biased region" description="Basic residues" evidence="2">
    <location>
        <begin position="876"/>
        <end position="887"/>
    </location>
</feature>
<evidence type="ECO:0000256" key="2">
    <source>
        <dbReference type="SAM" id="MobiDB-lite"/>
    </source>
</evidence>
<keyword evidence="1" id="KW-0479">Metal-binding</keyword>
<feature type="compositionally biased region" description="Basic and acidic residues" evidence="2">
    <location>
        <begin position="558"/>
        <end position="567"/>
    </location>
</feature>
<dbReference type="CDD" id="cd01650">
    <property type="entry name" value="RT_nLTR_like"/>
    <property type="match status" value="1"/>
</dbReference>
<dbReference type="PANTHER" id="PTHR19446">
    <property type="entry name" value="REVERSE TRANSCRIPTASES"/>
    <property type="match status" value="1"/>
</dbReference>
<proteinExistence type="predicted"/>
<dbReference type="Gene3D" id="4.10.60.10">
    <property type="entry name" value="Zinc finger, CCHC-type"/>
    <property type="match status" value="1"/>
</dbReference>
<comment type="caution">
    <text evidence="5">The sequence shown here is derived from an EMBL/GenBank/DDBJ whole genome shotgun (WGS) entry which is preliminary data.</text>
</comment>
<protein>
    <recommendedName>
        <fullName evidence="7">Reverse transcriptase</fullName>
    </recommendedName>
</protein>
<dbReference type="PROSITE" id="PS50878">
    <property type="entry name" value="RT_POL"/>
    <property type="match status" value="1"/>
</dbReference>
<dbReference type="InterPro" id="IPR036875">
    <property type="entry name" value="Znf_CCHC_sf"/>
</dbReference>
<dbReference type="SUPFAM" id="SSF56672">
    <property type="entry name" value="DNA/RNA polymerases"/>
    <property type="match status" value="1"/>
</dbReference>
<evidence type="ECO:0000313" key="5">
    <source>
        <dbReference type="EMBL" id="CAK1584031.1"/>
    </source>
</evidence>
<keyword evidence="1" id="KW-0863">Zinc-finger</keyword>
<name>A0AAV1KLT8_9NEOP</name>
<dbReference type="PROSITE" id="PS50158">
    <property type="entry name" value="ZF_CCHC"/>
    <property type="match status" value="1"/>
</dbReference>
<accession>A0AAV1KLT8</accession>
<feature type="compositionally biased region" description="Low complexity" evidence="2">
    <location>
        <begin position="601"/>
        <end position="617"/>
    </location>
</feature>
<feature type="domain" description="Reverse transcriptase" evidence="4">
    <location>
        <begin position="66"/>
        <end position="333"/>
    </location>
</feature>
<organism evidence="5 6">
    <name type="scientific">Parnassius mnemosyne</name>
    <name type="common">clouded apollo</name>
    <dbReference type="NCBI Taxonomy" id="213953"/>
    <lineage>
        <taxon>Eukaryota</taxon>
        <taxon>Metazoa</taxon>
        <taxon>Ecdysozoa</taxon>
        <taxon>Arthropoda</taxon>
        <taxon>Hexapoda</taxon>
        <taxon>Insecta</taxon>
        <taxon>Pterygota</taxon>
        <taxon>Neoptera</taxon>
        <taxon>Endopterygota</taxon>
        <taxon>Lepidoptera</taxon>
        <taxon>Glossata</taxon>
        <taxon>Ditrysia</taxon>
        <taxon>Papilionoidea</taxon>
        <taxon>Papilionidae</taxon>
        <taxon>Parnassiinae</taxon>
        <taxon>Parnassini</taxon>
        <taxon>Parnassius</taxon>
        <taxon>Driopa</taxon>
    </lineage>
</organism>
<dbReference type="GO" id="GO:0071897">
    <property type="term" value="P:DNA biosynthetic process"/>
    <property type="evidence" value="ECO:0007669"/>
    <property type="project" value="UniProtKB-ARBA"/>
</dbReference>
<dbReference type="EMBL" id="CAVLGL010000068">
    <property type="protein sequence ID" value="CAK1584031.1"/>
    <property type="molecule type" value="Genomic_DNA"/>
</dbReference>
<reference evidence="5 6" key="1">
    <citation type="submission" date="2023-11" db="EMBL/GenBank/DDBJ databases">
        <authorList>
            <person name="Hedman E."/>
            <person name="Englund M."/>
            <person name="Stromberg M."/>
            <person name="Nyberg Akerstrom W."/>
            <person name="Nylinder S."/>
            <person name="Jareborg N."/>
            <person name="Kallberg Y."/>
            <person name="Kronander E."/>
        </authorList>
    </citation>
    <scope>NUCLEOTIDE SEQUENCE [LARGE SCALE GENOMIC DNA]</scope>
</reference>
<evidence type="ECO:0000256" key="1">
    <source>
        <dbReference type="PROSITE-ProRule" id="PRU00047"/>
    </source>
</evidence>